<dbReference type="InterPro" id="IPR006619">
    <property type="entry name" value="PGRP_domain_met/bac"/>
</dbReference>
<dbReference type="EMBL" id="CP107567">
    <property type="protein sequence ID" value="UYQ63980.1"/>
    <property type="molecule type" value="Genomic_DNA"/>
</dbReference>
<feature type="region of interest" description="Disordered" evidence="2">
    <location>
        <begin position="161"/>
        <end position="340"/>
    </location>
</feature>
<dbReference type="InterPro" id="IPR036505">
    <property type="entry name" value="Amidase/PGRP_sf"/>
</dbReference>
<dbReference type="Proteomes" id="UP001163878">
    <property type="component" value="Chromosome"/>
</dbReference>
<feature type="compositionally biased region" description="Low complexity" evidence="2">
    <location>
        <begin position="195"/>
        <end position="216"/>
    </location>
</feature>
<sequence length="540" mass="55664">MSPRATRARRARKAPRTIWLAAGAVVLAGTGVTAVAVTTGSENAGTDDNTRPAKAHTLALDGKDTKKRELPRTETQLFSLVGVSWEDSADDFEGTAQIRTRGAESGTWTEWRDLDFDIQAPETEEGDASKVRGASEPLWVGPSDAIEARVVADGKETAVPEALRLDMIDPGETKNDKGQGKGNGEGKPSAKPKKTATATPSPSGSGGDTDPSTAPEPSSPPSEPTGTPVTDEPVSPSAPAPSAEPTQEPSAPAPSQEPTAEPSSPSAEPTPPAPSAEPTAEPTTDPTAEPQEPTAGPSAPAPSQEPTAEPSASVPTDESTAKPSTQPEPAESTGPTSPAAPAIVSRAEWGADESLVADPPSYLDKVDAVFVHHTAGTNNYDCAESPAIIRAILTYHVKTNGWNDVGYNFFVDKCGTVFEGRAGGVDKPVRGAHTYGFNGYSSGVSLLGDYENGGTPTAAAKQAIADISAWKLALHGVDPEAKVTLTAAGDTGVYKTGEQATLNTISGHRDGYATLCPGATLYSALPEIRRTAGASVYATR</sequence>
<dbReference type="InterPro" id="IPR015510">
    <property type="entry name" value="PGRP"/>
</dbReference>
<feature type="compositionally biased region" description="Low complexity" evidence="2">
    <location>
        <begin position="276"/>
        <end position="295"/>
    </location>
</feature>
<keyword evidence="3" id="KW-0732">Signal</keyword>
<dbReference type="GO" id="GO:0008745">
    <property type="term" value="F:N-acetylmuramoyl-L-alanine amidase activity"/>
    <property type="evidence" value="ECO:0007669"/>
    <property type="project" value="UniProtKB-EC"/>
</dbReference>
<dbReference type="EC" id="3.5.1.28" evidence="5"/>
<proteinExistence type="inferred from homology"/>
<dbReference type="InterPro" id="IPR002502">
    <property type="entry name" value="Amidase_domain"/>
</dbReference>
<evidence type="ECO:0000313" key="5">
    <source>
        <dbReference type="EMBL" id="UYQ63980.1"/>
    </source>
</evidence>
<dbReference type="SMART" id="SM00701">
    <property type="entry name" value="PGRP"/>
    <property type="match status" value="1"/>
</dbReference>
<evidence type="ECO:0000256" key="2">
    <source>
        <dbReference type="SAM" id="MobiDB-lite"/>
    </source>
</evidence>
<feature type="domain" description="Peptidoglycan recognition protein family" evidence="4">
    <location>
        <begin position="341"/>
        <end position="490"/>
    </location>
</feature>
<feature type="signal peptide" evidence="3">
    <location>
        <begin position="1"/>
        <end position="36"/>
    </location>
</feature>
<protein>
    <submittedName>
        <fullName evidence="5">N-acetylmuramoyl-L-alanine amidase</fullName>
        <ecNumber evidence="5">3.5.1.28</ecNumber>
    </submittedName>
</protein>
<name>A0ABY6IAG8_STRPE</name>
<dbReference type="PANTHER" id="PTHR11022">
    <property type="entry name" value="PEPTIDOGLYCAN RECOGNITION PROTEIN"/>
    <property type="match status" value="1"/>
</dbReference>
<organism evidence="5 6">
    <name type="scientific">Streptomyces peucetius</name>
    <dbReference type="NCBI Taxonomy" id="1950"/>
    <lineage>
        <taxon>Bacteria</taxon>
        <taxon>Bacillati</taxon>
        <taxon>Actinomycetota</taxon>
        <taxon>Actinomycetes</taxon>
        <taxon>Kitasatosporales</taxon>
        <taxon>Streptomycetaceae</taxon>
        <taxon>Streptomyces</taxon>
    </lineage>
</organism>
<evidence type="ECO:0000259" key="4">
    <source>
        <dbReference type="SMART" id="SM00701"/>
    </source>
</evidence>
<evidence type="ECO:0000256" key="3">
    <source>
        <dbReference type="SAM" id="SignalP"/>
    </source>
</evidence>
<feature type="compositionally biased region" description="Basic and acidic residues" evidence="2">
    <location>
        <begin position="161"/>
        <end position="179"/>
    </location>
</feature>
<reference evidence="5" key="1">
    <citation type="submission" date="2022-10" db="EMBL/GenBank/DDBJ databases">
        <title>Cytochrome P450 Catalyzes Benzene Ring Formation in the Biosynthesis of Trialkyl-Substituted Aromatic Polyketides.</title>
        <authorList>
            <person name="Zhao E."/>
            <person name="Ge H."/>
        </authorList>
    </citation>
    <scope>NUCLEOTIDE SEQUENCE</scope>
    <source>
        <strain evidence="5">NA0869</strain>
    </source>
</reference>
<gene>
    <name evidence="5" type="ORF">OGH68_22615</name>
</gene>
<feature type="compositionally biased region" description="Polar residues" evidence="2">
    <location>
        <begin position="313"/>
        <end position="327"/>
    </location>
</feature>
<accession>A0ABY6IAG8</accession>
<dbReference type="RefSeq" id="WP_264246723.1">
    <property type="nucleotide sequence ID" value="NZ_CP107567.1"/>
</dbReference>
<dbReference type="Gene3D" id="3.40.80.10">
    <property type="entry name" value="Peptidoglycan recognition protein-like"/>
    <property type="match status" value="1"/>
</dbReference>
<evidence type="ECO:0000256" key="1">
    <source>
        <dbReference type="ARBA" id="ARBA00007553"/>
    </source>
</evidence>
<dbReference type="CDD" id="cd06583">
    <property type="entry name" value="PGRP"/>
    <property type="match status" value="1"/>
</dbReference>
<evidence type="ECO:0000313" key="6">
    <source>
        <dbReference type="Proteomes" id="UP001163878"/>
    </source>
</evidence>
<feature type="compositionally biased region" description="Low complexity" evidence="2">
    <location>
        <begin position="224"/>
        <end position="267"/>
    </location>
</feature>
<keyword evidence="6" id="KW-1185">Reference proteome</keyword>
<dbReference type="PANTHER" id="PTHR11022:SF41">
    <property type="entry name" value="PEPTIDOGLYCAN-RECOGNITION PROTEIN LC-RELATED"/>
    <property type="match status" value="1"/>
</dbReference>
<keyword evidence="5" id="KW-0378">Hydrolase</keyword>
<dbReference type="SUPFAM" id="SSF55846">
    <property type="entry name" value="N-acetylmuramoyl-L-alanine amidase-like"/>
    <property type="match status" value="1"/>
</dbReference>
<feature type="chain" id="PRO_5045229040" evidence="3">
    <location>
        <begin position="37"/>
        <end position="540"/>
    </location>
</feature>
<comment type="similarity">
    <text evidence="1">Belongs to the N-acetylmuramoyl-L-alanine amidase 2 family.</text>
</comment>
<dbReference type="Pfam" id="PF01510">
    <property type="entry name" value="Amidase_2"/>
    <property type="match status" value="1"/>
</dbReference>